<dbReference type="Proteomes" id="UP001162834">
    <property type="component" value="Chromosome"/>
</dbReference>
<keyword evidence="2" id="KW-1185">Reference proteome</keyword>
<accession>A0A9E6Y1R3</accession>
<evidence type="ECO:0000313" key="2">
    <source>
        <dbReference type="Proteomes" id="UP001162834"/>
    </source>
</evidence>
<protein>
    <submittedName>
        <fullName evidence="1">Uncharacterized protein</fullName>
    </submittedName>
</protein>
<dbReference type="KEGG" id="sbae:DSM104329_04775"/>
<dbReference type="AlphaFoldDB" id="A0A9E6Y1R3"/>
<organism evidence="1 2">
    <name type="scientific">Capillimicrobium parvum</name>
    <dbReference type="NCBI Taxonomy" id="2884022"/>
    <lineage>
        <taxon>Bacteria</taxon>
        <taxon>Bacillati</taxon>
        <taxon>Actinomycetota</taxon>
        <taxon>Thermoleophilia</taxon>
        <taxon>Solirubrobacterales</taxon>
        <taxon>Capillimicrobiaceae</taxon>
        <taxon>Capillimicrobium</taxon>
    </lineage>
</organism>
<evidence type="ECO:0000313" key="1">
    <source>
        <dbReference type="EMBL" id="UGS38351.1"/>
    </source>
</evidence>
<name>A0A9E6Y1R3_9ACTN</name>
<reference evidence="1" key="1">
    <citation type="journal article" date="2022" name="Int. J. Syst. Evol. Microbiol.">
        <title>Pseudomonas aegrilactucae sp. nov. and Pseudomonas morbosilactucae sp. nov., pathogens causing bacterial rot of lettuce in Japan.</title>
        <authorList>
            <person name="Sawada H."/>
            <person name="Fujikawa T."/>
            <person name="Satou M."/>
        </authorList>
    </citation>
    <scope>NUCLEOTIDE SEQUENCE</scope>
    <source>
        <strain evidence="1">0166_1</strain>
    </source>
</reference>
<proteinExistence type="predicted"/>
<dbReference type="RefSeq" id="WP_259312374.1">
    <property type="nucleotide sequence ID" value="NZ_CP087164.1"/>
</dbReference>
<dbReference type="EMBL" id="CP087164">
    <property type="protein sequence ID" value="UGS38351.1"/>
    <property type="molecule type" value="Genomic_DNA"/>
</dbReference>
<gene>
    <name evidence="1" type="ORF">DSM104329_04775</name>
</gene>
<sequence>MTLPTDVEVSRALNALATTINDQRVGSFAAERFQQIVDGALSGERKLVVQPGGAKAGRIVTADDGRLVAEVRWAGGSWDVERKITAQGSSWAVPR</sequence>